<feature type="region of interest" description="Disordered" evidence="1">
    <location>
        <begin position="107"/>
        <end position="192"/>
    </location>
</feature>
<feature type="compositionally biased region" description="Basic residues" evidence="1">
    <location>
        <begin position="447"/>
        <end position="462"/>
    </location>
</feature>
<reference evidence="4" key="1">
    <citation type="journal article" date="2024" name="IScience">
        <title>Strigolactones Initiate the Formation of Haustorium-like Structures in Castilleja.</title>
        <authorList>
            <person name="Buerger M."/>
            <person name="Peterson D."/>
            <person name="Chory J."/>
        </authorList>
    </citation>
    <scope>NUCLEOTIDE SEQUENCE [LARGE SCALE GENOMIC DNA]</scope>
</reference>
<feature type="compositionally biased region" description="Basic residues" evidence="1">
    <location>
        <begin position="470"/>
        <end position="481"/>
    </location>
</feature>
<feature type="compositionally biased region" description="Polar residues" evidence="1">
    <location>
        <begin position="398"/>
        <end position="407"/>
    </location>
</feature>
<evidence type="ECO:0000259" key="2">
    <source>
        <dbReference type="PROSITE" id="PS00028"/>
    </source>
</evidence>
<feature type="region of interest" description="Disordered" evidence="1">
    <location>
        <begin position="204"/>
        <end position="223"/>
    </location>
</feature>
<evidence type="ECO:0000313" key="3">
    <source>
        <dbReference type="EMBL" id="KAL3636616.1"/>
    </source>
</evidence>
<protein>
    <recommendedName>
        <fullName evidence="2">C2H2-type domain-containing protein</fullName>
    </recommendedName>
</protein>
<feature type="domain" description="C2H2-type" evidence="2">
    <location>
        <begin position="49"/>
        <end position="70"/>
    </location>
</feature>
<dbReference type="PROSITE" id="PS00028">
    <property type="entry name" value="ZINC_FINGER_C2H2_1"/>
    <property type="match status" value="1"/>
</dbReference>
<dbReference type="Proteomes" id="UP001632038">
    <property type="component" value="Unassembled WGS sequence"/>
</dbReference>
<sequence>MLGFESDIPFPVTCRILRPMFDAKAGGGDDPLPDGGGDDPLPDGKGFKCSECHMDYESSWQRTRHIKFDHKDLYKKKIKCKRCHLFFRTKRALLKHICPLATQQKRNTVKIKAKQAQKANQGSAKAETTKKTNPKGSEGSDWPKPAKGKNAQKANQNGSAKAEATEEAVPKGSEAQSDQAQQTKIHKWKQPRMVMRPTILKWGKTKAAKGGKRPKAANGGNRPKPAKGVLVFIVVPAVVRFPPAFSFRLVAPVVRFQHSTGLVSPMLEFESAIPFPATFRILRPMFDAKAGGGDDPLPDGGGDDQRTRHIKFDHKDLYEKKIKCKRCHVFFRTKRALLKHICPLATQSEKKYRDKIKAKQAQKANQGSAKAETTKKTNPKGSEGSDWPKPAKGKKAQKVNQNGSAKSEATEEVVPKGSDAQYDQAQQTKISKWKQPRMVMRPTILKWGKRTKAAKGGKRPKAAKGGNRPKPAKGGKWPKTR</sequence>
<evidence type="ECO:0000256" key="1">
    <source>
        <dbReference type="SAM" id="MobiDB-lite"/>
    </source>
</evidence>
<feature type="compositionally biased region" description="Polar residues" evidence="1">
    <location>
        <begin position="421"/>
        <end position="430"/>
    </location>
</feature>
<proteinExistence type="predicted"/>
<feature type="compositionally biased region" description="Polar residues" evidence="1">
    <location>
        <begin position="174"/>
        <end position="183"/>
    </location>
</feature>
<feature type="compositionally biased region" description="Basic residues" evidence="1">
    <location>
        <begin position="204"/>
        <end position="215"/>
    </location>
</feature>
<organism evidence="3 4">
    <name type="scientific">Castilleja foliolosa</name>
    <dbReference type="NCBI Taxonomy" id="1961234"/>
    <lineage>
        <taxon>Eukaryota</taxon>
        <taxon>Viridiplantae</taxon>
        <taxon>Streptophyta</taxon>
        <taxon>Embryophyta</taxon>
        <taxon>Tracheophyta</taxon>
        <taxon>Spermatophyta</taxon>
        <taxon>Magnoliopsida</taxon>
        <taxon>eudicotyledons</taxon>
        <taxon>Gunneridae</taxon>
        <taxon>Pentapetalae</taxon>
        <taxon>asterids</taxon>
        <taxon>lamiids</taxon>
        <taxon>Lamiales</taxon>
        <taxon>Orobanchaceae</taxon>
        <taxon>Pedicularideae</taxon>
        <taxon>Castillejinae</taxon>
        <taxon>Castilleja</taxon>
    </lineage>
</organism>
<feature type="compositionally biased region" description="Low complexity" evidence="1">
    <location>
        <begin position="116"/>
        <end position="126"/>
    </location>
</feature>
<dbReference type="Gene3D" id="3.30.160.60">
    <property type="entry name" value="Classic Zinc Finger"/>
    <property type="match status" value="1"/>
</dbReference>
<gene>
    <name evidence="3" type="ORF">CASFOL_018915</name>
</gene>
<keyword evidence="4" id="KW-1185">Reference proteome</keyword>
<feature type="region of interest" description="Disordered" evidence="1">
    <location>
        <begin position="353"/>
        <end position="481"/>
    </location>
</feature>
<accession>A0ABD3D4Y7</accession>
<name>A0ABD3D4Y7_9LAMI</name>
<dbReference type="AlphaFoldDB" id="A0ABD3D4Y7"/>
<dbReference type="EMBL" id="JAVIJP010000026">
    <property type="protein sequence ID" value="KAL3636616.1"/>
    <property type="molecule type" value="Genomic_DNA"/>
</dbReference>
<evidence type="ECO:0000313" key="4">
    <source>
        <dbReference type="Proteomes" id="UP001632038"/>
    </source>
</evidence>
<feature type="compositionally biased region" description="Low complexity" evidence="1">
    <location>
        <begin position="361"/>
        <end position="371"/>
    </location>
</feature>
<comment type="caution">
    <text evidence="3">The sequence shown here is derived from an EMBL/GenBank/DDBJ whole genome shotgun (WGS) entry which is preliminary data.</text>
</comment>
<dbReference type="InterPro" id="IPR013087">
    <property type="entry name" value="Znf_C2H2_type"/>
</dbReference>